<evidence type="ECO:0000313" key="2">
    <source>
        <dbReference type="Proteomes" id="UP000198981"/>
    </source>
</evidence>
<evidence type="ECO:0000313" key="1">
    <source>
        <dbReference type="EMBL" id="SCX56662.1"/>
    </source>
</evidence>
<proteinExistence type="predicted"/>
<sequence>MELAVFCITRWCDGWDRWGAGGGPGSRTRSASPARPLPGGTLGRMGFVYRTARAEVMVGSLVGAGARPTLIGPAHATIGSAAGGRRNSLCGAWVTHDDELPWPPEPGAVGALCPTCAELAHW</sequence>
<protein>
    <submittedName>
        <fullName evidence="1">Uncharacterized protein</fullName>
    </submittedName>
</protein>
<organism evidence="1 2">
    <name type="scientific">Klenkia marina</name>
    <dbReference type="NCBI Taxonomy" id="1960309"/>
    <lineage>
        <taxon>Bacteria</taxon>
        <taxon>Bacillati</taxon>
        <taxon>Actinomycetota</taxon>
        <taxon>Actinomycetes</taxon>
        <taxon>Geodermatophilales</taxon>
        <taxon>Geodermatophilaceae</taxon>
        <taxon>Klenkia</taxon>
    </lineage>
</organism>
<dbReference type="AlphaFoldDB" id="A0A1G4YT86"/>
<accession>A0A1G4YT86</accession>
<name>A0A1G4YT86_9ACTN</name>
<keyword evidence="2" id="KW-1185">Reference proteome</keyword>
<dbReference type="EMBL" id="FMUH01000006">
    <property type="protein sequence ID" value="SCX56662.1"/>
    <property type="molecule type" value="Genomic_DNA"/>
</dbReference>
<gene>
    <name evidence="1" type="ORF">SAMN03159343_3473</name>
</gene>
<dbReference type="Proteomes" id="UP000198981">
    <property type="component" value="Unassembled WGS sequence"/>
</dbReference>
<reference evidence="2" key="1">
    <citation type="submission" date="2016-10" db="EMBL/GenBank/DDBJ databases">
        <authorList>
            <person name="Varghese N."/>
            <person name="Submissions S."/>
        </authorList>
    </citation>
    <scope>NUCLEOTIDE SEQUENCE [LARGE SCALE GENOMIC DNA]</scope>
    <source>
        <strain evidence="2">DSM 45722</strain>
    </source>
</reference>